<name>A0ABP7VLL8_9BACI</name>
<dbReference type="NCBIfam" id="NF005216">
    <property type="entry name" value="PRK06703.1"/>
    <property type="match status" value="1"/>
</dbReference>
<evidence type="ECO:0000259" key="9">
    <source>
        <dbReference type="PROSITE" id="PS50902"/>
    </source>
</evidence>
<evidence type="ECO:0000313" key="11">
    <source>
        <dbReference type="Proteomes" id="UP001501734"/>
    </source>
</evidence>
<evidence type="ECO:0000256" key="5">
    <source>
        <dbReference type="ARBA" id="ARBA00022630"/>
    </source>
</evidence>
<feature type="domain" description="Flavodoxin-like" evidence="9">
    <location>
        <begin position="3"/>
        <end position="144"/>
    </location>
</feature>
<dbReference type="InterPro" id="IPR029039">
    <property type="entry name" value="Flavoprotein-like_sf"/>
</dbReference>
<keyword evidence="11" id="KW-1185">Reference proteome</keyword>
<organism evidence="10 11">
    <name type="scientific">Amphibacillus indicireducens</name>
    <dbReference type="NCBI Taxonomy" id="1076330"/>
    <lineage>
        <taxon>Bacteria</taxon>
        <taxon>Bacillati</taxon>
        <taxon>Bacillota</taxon>
        <taxon>Bacilli</taxon>
        <taxon>Bacillales</taxon>
        <taxon>Bacillaceae</taxon>
        <taxon>Amphibacillus</taxon>
    </lineage>
</organism>
<dbReference type="RefSeq" id="WP_344911798.1">
    <property type="nucleotide sequence ID" value="NZ_BAABDL010000077.1"/>
</dbReference>
<evidence type="ECO:0000256" key="2">
    <source>
        <dbReference type="ARBA" id="ARBA00003297"/>
    </source>
</evidence>
<dbReference type="PROSITE" id="PS50902">
    <property type="entry name" value="FLAVODOXIN_LIKE"/>
    <property type="match status" value="1"/>
</dbReference>
<proteinExistence type="inferred from homology"/>
<dbReference type="NCBIfam" id="TIGR01753">
    <property type="entry name" value="flav_short"/>
    <property type="match status" value="1"/>
</dbReference>
<dbReference type="InterPro" id="IPR001226">
    <property type="entry name" value="Flavodoxin_CS"/>
</dbReference>
<dbReference type="EMBL" id="BAABDL010000077">
    <property type="protein sequence ID" value="GAA4069989.1"/>
    <property type="molecule type" value="Genomic_DNA"/>
</dbReference>
<evidence type="ECO:0000256" key="4">
    <source>
        <dbReference type="ARBA" id="ARBA00022448"/>
    </source>
</evidence>
<dbReference type="Gene3D" id="3.40.50.360">
    <property type="match status" value="1"/>
</dbReference>
<dbReference type="Proteomes" id="UP001501734">
    <property type="component" value="Unassembled WGS sequence"/>
</dbReference>
<evidence type="ECO:0000256" key="8">
    <source>
        <dbReference type="RuleBase" id="RU367037"/>
    </source>
</evidence>
<gene>
    <name evidence="10" type="ORF">GCM10022410_14790</name>
</gene>
<dbReference type="PANTHER" id="PTHR42809:SF1">
    <property type="entry name" value="FLAVODOXIN 1"/>
    <property type="match status" value="1"/>
</dbReference>
<dbReference type="PROSITE" id="PS00201">
    <property type="entry name" value="FLAVODOXIN"/>
    <property type="match status" value="1"/>
</dbReference>
<evidence type="ECO:0000313" key="10">
    <source>
        <dbReference type="EMBL" id="GAA4069989.1"/>
    </source>
</evidence>
<comment type="similarity">
    <text evidence="3 8">Belongs to the flavodoxin family.</text>
</comment>
<comment type="caution">
    <text evidence="10">The sequence shown here is derived from an EMBL/GenBank/DDBJ whole genome shotgun (WGS) entry which is preliminary data.</text>
</comment>
<keyword evidence="7 8" id="KW-0249">Electron transport</keyword>
<protein>
    <recommendedName>
        <fullName evidence="8">Flavodoxin</fullName>
    </recommendedName>
</protein>
<dbReference type="InterPro" id="IPR050619">
    <property type="entry name" value="Flavodoxin"/>
</dbReference>
<keyword evidence="4 8" id="KW-0813">Transport</keyword>
<keyword evidence="6 8" id="KW-0288">FMN</keyword>
<reference evidence="11" key="1">
    <citation type="journal article" date="2019" name="Int. J. Syst. Evol. Microbiol.">
        <title>The Global Catalogue of Microorganisms (GCM) 10K type strain sequencing project: providing services to taxonomists for standard genome sequencing and annotation.</title>
        <authorList>
            <consortium name="The Broad Institute Genomics Platform"/>
            <consortium name="The Broad Institute Genome Sequencing Center for Infectious Disease"/>
            <person name="Wu L."/>
            <person name="Ma J."/>
        </authorList>
    </citation>
    <scope>NUCLEOTIDE SEQUENCE [LARGE SCALE GENOMIC DNA]</scope>
    <source>
        <strain evidence="11">JCM 17250</strain>
    </source>
</reference>
<keyword evidence="5 8" id="KW-0285">Flavoprotein</keyword>
<dbReference type="InterPro" id="IPR010087">
    <property type="entry name" value="Flav_short"/>
</dbReference>
<sequence length="151" mass="17157">MNVAVVYTSMTGNTEEIAQILSDQVEQYDLTVKIFHVEFDDIMALDLKNYDAILFGTYTWGDADLPFELEDFHEDLGDEDLSGKVVGLFGSCDSYYEFYGAAMEIMAKQFRAIGAEVIEPLLKIELAPEPEDDEKIEQFVKKFVDRVKQSS</sequence>
<comment type="cofactor">
    <cofactor evidence="1 8">
        <name>FMN</name>
        <dbReference type="ChEBI" id="CHEBI:58210"/>
    </cofactor>
</comment>
<evidence type="ECO:0000256" key="3">
    <source>
        <dbReference type="ARBA" id="ARBA00005267"/>
    </source>
</evidence>
<dbReference type="Pfam" id="PF00258">
    <property type="entry name" value="Flavodoxin_1"/>
    <property type="match status" value="1"/>
</dbReference>
<dbReference type="SUPFAM" id="SSF52218">
    <property type="entry name" value="Flavoproteins"/>
    <property type="match status" value="1"/>
</dbReference>
<accession>A0ABP7VLL8</accession>
<dbReference type="InterPro" id="IPR008254">
    <property type="entry name" value="Flavodoxin/NO_synth"/>
</dbReference>
<evidence type="ECO:0000256" key="7">
    <source>
        <dbReference type="ARBA" id="ARBA00022982"/>
    </source>
</evidence>
<comment type="function">
    <text evidence="2 8">Low-potential electron donor to a number of redox enzymes.</text>
</comment>
<evidence type="ECO:0000256" key="1">
    <source>
        <dbReference type="ARBA" id="ARBA00001917"/>
    </source>
</evidence>
<evidence type="ECO:0000256" key="6">
    <source>
        <dbReference type="ARBA" id="ARBA00022643"/>
    </source>
</evidence>
<dbReference type="PANTHER" id="PTHR42809">
    <property type="entry name" value="FLAVODOXIN 2"/>
    <property type="match status" value="1"/>
</dbReference>